<feature type="transmembrane region" description="Helical" evidence="5">
    <location>
        <begin position="280"/>
        <end position="300"/>
    </location>
</feature>
<evidence type="ECO:0000256" key="3">
    <source>
        <dbReference type="ARBA" id="ARBA00022989"/>
    </source>
</evidence>
<dbReference type="EMBL" id="JAQIZZ010000003">
    <property type="protein sequence ID" value="KAJ5546562.1"/>
    <property type="molecule type" value="Genomic_DNA"/>
</dbReference>
<reference evidence="7 8" key="1">
    <citation type="journal article" date="2023" name="IMA Fungus">
        <title>Comparative genomic study of the Penicillium genus elucidates a diverse pangenome and 15 lateral gene transfer events.</title>
        <authorList>
            <person name="Petersen C."/>
            <person name="Sorensen T."/>
            <person name="Nielsen M.R."/>
            <person name="Sondergaard T.E."/>
            <person name="Sorensen J.L."/>
            <person name="Fitzpatrick D.A."/>
            <person name="Frisvad J.C."/>
            <person name="Nielsen K.L."/>
        </authorList>
    </citation>
    <scope>NUCLEOTIDE SEQUENCE [LARGE SCALE GENOMIC DNA]</scope>
    <source>
        <strain evidence="7 8">IBT 35679</strain>
    </source>
</reference>
<keyword evidence="4 5" id="KW-0472">Membrane</keyword>
<sequence>MGRPMVSQRSFDVESKTTLDRFSSAGNSYNPAQESTLQLFESDSLSEEQQWRFGVRDWLVFICIVILAMMDAFDSTVMITVLPDLANVFNTPLISTLWVNTIYLVASATSQLFFTMMCDVFSLGPVWIVAVVCTTIGTGICSGSMCLIEIVVGRLLQGIGGGGALGLCFVIMEESAPKSIHSRYSCYILLTRLIGFILGPIIGGLFVDYTSWTWAFYFNFIFCALGLLAIPFAVDLRVSKNIPLRKWRVLDWTGGAMASFGLAAILVGISWGGVSYGWDQWQALVPVGLGVFVMLVLVFYESKYAVHPQFGRRVFRDWPTTMAYVGCFCHGFVIFCQLQFFTFYFLCTRYFSATLSGVALFAITGFAVTPAAVVGILLANESKCSKWIISGGWILTTLAAGCSILLDRITPTVGWVILFLTLGLGHGLLISSYNIRVQSIPKNEEAALSTKPITISLFMRAWGMAVAVPIGGVLFLSCFGNELQSLGLDWDVINTARGYIVLMDQTQMSDGERDIIQDASASALQAVWEVIAGVSALGGISSIFLWKKQ</sequence>
<keyword evidence="2 5" id="KW-0812">Transmembrane</keyword>
<feature type="transmembrane region" description="Helical" evidence="5">
    <location>
        <begin position="255"/>
        <end position="274"/>
    </location>
</feature>
<evidence type="ECO:0000256" key="1">
    <source>
        <dbReference type="ARBA" id="ARBA00004141"/>
    </source>
</evidence>
<protein>
    <recommendedName>
        <fullName evidence="6">Major facilitator superfamily (MFS) profile domain-containing protein</fullName>
    </recommendedName>
</protein>
<feature type="transmembrane region" description="Helical" evidence="5">
    <location>
        <begin position="58"/>
        <end position="81"/>
    </location>
</feature>
<evidence type="ECO:0000259" key="6">
    <source>
        <dbReference type="PROSITE" id="PS50850"/>
    </source>
</evidence>
<feature type="transmembrane region" description="Helical" evidence="5">
    <location>
        <begin position="151"/>
        <end position="172"/>
    </location>
</feature>
<feature type="transmembrane region" description="Helical" evidence="5">
    <location>
        <begin position="457"/>
        <end position="476"/>
    </location>
</feature>
<feature type="transmembrane region" description="Helical" evidence="5">
    <location>
        <begin position="184"/>
        <end position="206"/>
    </location>
</feature>
<dbReference type="PROSITE" id="PS50850">
    <property type="entry name" value="MFS"/>
    <property type="match status" value="1"/>
</dbReference>
<accession>A0AAD6D034</accession>
<feature type="transmembrane region" description="Helical" evidence="5">
    <location>
        <begin position="93"/>
        <end position="114"/>
    </location>
</feature>
<feature type="transmembrane region" description="Helical" evidence="5">
    <location>
        <begin position="526"/>
        <end position="546"/>
    </location>
</feature>
<dbReference type="Pfam" id="PF07690">
    <property type="entry name" value="MFS_1"/>
    <property type="match status" value="1"/>
</dbReference>
<gene>
    <name evidence="7" type="ORF">N7494_004147</name>
</gene>
<feature type="transmembrane region" description="Helical" evidence="5">
    <location>
        <begin position="387"/>
        <end position="406"/>
    </location>
</feature>
<dbReference type="Proteomes" id="UP001220324">
    <property type="component" value="Unassembled WGS sequence"/>
</dbReference>
<dbReference type="GO" id="GO:0005886">
    <property type="term" value="C:plasma membrane"/>
    <property type="evidence" value="ECO:0007669"/>
    <property type="project" value="TreeGrafter"/>
</dbReference>
<evidence type="ECO:0000256" key="2">
    <source>
        <dbReference type="ARBA" id="ARBA00022692"/>
    </source>
</evidence>
<keyword evidence="3 5" id="KW-1133">Transmembrane helix</keyword>
<dbReference type="InterPro" id="IPR011701">
    <property type="entry name" value="MFS"/>
</dbReference>
<dbReference type="InterPro" id="IPR036259">
    <property type="entry name" value="MFS_trans_sf"/>
</dbReference>
<feature type="transmembrane region" description="Helical" evidence="5">
    <location>
        <begin position="126"/>
        <end position="145"/>
    </location>
</feature>
<feature type="transmembrane region" description="Helical" evidence="5">
    <location>
        <begin position="358"/>
        <end position="380"/>
    </location>
</feature>
<feature type="transmembrane region" description="Helical" evidence="5">
    <location>
        <begin position="412"/>
        <end position="436"/>
    </location>
</feature>
<comment type="subcellular location">
    <subcellularLocation>
        <location evidence="1">Membrane</location>
        <topology evidence="1">Multi-pass membrane protein</topology>
    </subcellularLocation>
</comment>
<evidence type="ECO:0000256" key="5">
    <source>
        <dbReference type="SAM" id="Phobius"/>
    </source>
</evidence>
<evidence type="ECO:0000256" key="4">
    <source>
        <dbReference type="ARBA" id="ARBA00023136"/>
    </source>
</evidence>
<dbReference type="GO" id="GO:0022857">
    <property type="term" value="F:transmembrane transporter activity"/>
    <property type="evidence" value="ECO:0007669"/>
    <property type="project" value="InterPro"/>
</dbReference>
<dbReference type="AlphaFoldDB" id="A0AAD6D034"/>
<dbReference type="SUPFAM" id="SSF103473">
    <property type="entry name" value="MFS general substrate transporter"/>
    <property type="match status" value="1"/>
</dbReference>
<dbReference type="InterPro" id="IPR020846">
    <property type="entry name" value="MFS_dom"/>
</dbReference>
<name>A0AAD6D034_9EURO</name>
<feature type="transmembrane region" description="Helical" evidence="5">
    <location>
        <begin position="212"/>
        <end position="234"/>
    </location>
</feature>
<comment type="caution">
    <text evidence="7">The sequence shown here is derived from an EMBL/GenBank/DDBJ whole genome shotgun (WGS) entry which is preliminary data.</text>
</comment>
<feature type="domain" description="Major facilitator superfamily (MFS) profile" evidence="6">
    <location>
        <begin position="60"/>
        <end position="549"/>
    </location>
</feature>
<dbReference type="PANTHER" id="PTHR23501">
    <property type="entry name" value="MAJOR FACILITATOR SUPERFAMILY"/>
    <property type="match status" value="1"/>
</dbReference>
<keyword evidence="8" id="KW-1185">Reference proteome</keyword>
<feature type="transmembrane region" description="Helical" evidence="5">
    <location>
        <begin position="321"/>
        <end position="346"/>
    </location>
</feature>
<evidence type="ECO:0000313" key="7">
    <source>
        <dbReference type="EMBL" id="KAJ5546562.1"/>
    </source>
</evidence>
<evidence type="ECO:0000313" key="8">
    <source>
        <dbReference type="Proteomes" id="UP001220324"/>
    </source>
</evidence>
<dbReference type="Gene3D" id="1.20.1250.20">
    <property type="entry name" value="MFS general substrate transporter like domains"/>
    <property type="match status" value="1"/>
</dbReference>
<proteinExistence type="predicted"/>
<dbReference type="PANTHER" id="PTHR23501:SF149">
    <property type="entry name" value="MULTIDRUG TRANSPORTER, PUTATIVE (AFU_ORTHOLOGUE AFUA_5G10430)-RELATED"/>
    <property type="match status" value="1"/>
</dbReference>
<organism evidence="7 8">
    <name type="scientific">Penicillium frequentans</name>
    <dbReference type="NCBI Taxonomy" id="3151616"/>
    <lineage>
        <taxon>Eukaryota</taxon>
        <taxon>Fungi</taxon>
        <taxon>Dikarya</taxon>
        <taxon>Ascomycota</taxon>
        <taxon>Pezizomycotina</taxon>
        <taxon>Eurotiomycetes</taxon>
        <taxon>Eurotiomycetidae</taxon>
        <taxon>Eurotiales</taxon>
        <taxon>Aspergillaceae</taxon>
        <taxon>Penicillium</taxon>
    </lineage>
</organism>